<evidence type="ECO:0000259" key="1">
    <source>
        <dbReference type="Pfam" id="PF09347"/>
    </source>
</evidence>
<protein>
    <recommendedName>
        <fullName evidence="1">DUF1989 domain-containing protein</fullName>
    </recommendedName>
</protein>
<organism evidence="2 3">
    <name type="scientific">Methylobacterium thuringiense</name>
    <dbReference type="NCBI Taxonomy" id="1003091"/>
    <lineage>
        <taxon>Bacteria</taxon>
        <taxon>Pseudomonadati</taxon>
        <taxon>Pseudomonadota</taxon>
        <taxon>Alphaproteobacteria</taxon>
        <taxon>Hyphomicrobiales</taxon>
        <taxon>Methylobacteriaceae</taxon>
        <taxon>Methylobacterium</taxon>
    </lineage>
</organism>
<reference evidence="2" key="1">
    <citation type="journal article" date="2021" name="Front. Microbiol.">
        <title>Comprehensive Comparative Genomics and Phenotyping of Methylobacterium Species.</title>
        <authorList>
            <person name="Alessa O."/>
            <person name="Ogura Y."/>
            <person name="Fujitani Y."/>
            <person name="Takami H."/>
            <person name="Hayashi T."/>
            <person name="Sahin N."/>
            <person name="Tani A."/>
        </authorList>
    </citation>
    <scope>NUCLEOTIDE SEQUENCE</scope>
    <source>
        <strain evidence="2">DSM 23674</strain>
    </source>
</reference>
<evidence type="ECO:0000313" key="3">
    <source>
        <dbReference type="Proteomes" id="UP001055101"/>
    </source>
</evidence>
<dbReference type="PANTHER" id="PTHR31527:SF0">
    <property type="entry name" value="RE64534P"/>
    <property type="match status" value="1"/>
</dbReference>
<accession>A0ABQ4TNU5</accession>
<dbReference type="EMBL" id="BPRA01000016">
    <property type="protein sequence ID" value="GJE56971.1"/>
    <property type="molecule type" value="Genomic_DNA"/>
</dbReference>
<proteinExistence type="predicted"/>
<comment type="caution">
    <text evidence="2">The sequence shown here is derived from an EMBL/GenBank/DDBJ whole genome shotgun (WGS) entry which is preliminary data.</text>
</comment>
<gene>
    <name evidence="2" type="ORF">EKPJFOCH_3481</name>
</gene>
<name>A0ABQ4TNU5_9HYPH</name>
<evidence type="ECO:0000313" key="2">
    <source>
        <dbReference type="EMBL" id="GJE56971.1"/>
    </source>
</evidence>
<dbReference type="Pfam" id="PF09347">
    <property type="entry name" value="DUF1989"/>
    <property type="match status" value="1"/>
</dbReference>
<feature type="domain" description="DUF1989" evidence="1">
    <location>
        <begin position="9"/>
        <end position="174"/>
    </location>
</feature>
<dbReference type="Proteomes" id="UP001055101">
    <property type="component" value="Unassembled WGS sequence"/>
</dbReference>
<dbReference type="PANTHER" id="PTHR31527">
    <property type="entry name" value="RE64534P"/>
    <property type="match status" value="1"/>
</dbReference>
<dbReference type="InterPro" id="IPR018959">
    <property type="entry name" value="DUF1989"/>
</dbReference>
<dbReference type="RefSeq" id="WP_238232500.1">
    <property type="nucleotide sequence ID" value="NZ_BPRA01000016.1"/>
</dbReference>
<sequence length="225" mass="24075">MAAECCNHEIPPRSGTAFTLDRGDRLTVIDPRGEQVADLVAYNRHDTAEVISSGRTLDYASRIYLTTGDPLYSNRSTILLRIVEDTVGRHDFLLTPCSADTFRIIYGDADPHRGCFGNLAAALEPYGIGPDAIPVAFNCFMNVPIDAATGAITVAPPLSRAGDRIVFEAETDLIIGLTACSALQSNNGSFKPIHYAIERAVVSSRAGIPGSAARPQKDGGVVRQK</sequence>
<reference evidence="2" key="2">
    <citation type="submission" date="2021-08" db="EMBL/GenBank/DDBJ databases">
        <authorList>
            <person name="Tani A."/>
            <person name="Ola A."/>
            <person name="Ogura Y."/>
            <person name="Katsura K."/>
            <person name="Hayashi T."/>
        </authorList>
    </citation>
    <scope>NUCLEOTIDE SEQUENCE</scope>
    <source>
        <strain evidence="2">DSM 23674</strain>
    </source>
</reference>
<keyword evidence="3" id="KW-1185">Reference proteome</keyword>